<evidence type="ECO:0000313" key="1">
    <source>
        <dbReference type="EMBL" id="GAA1233525.1"/>
    </source>
</evidence>
<name>A0ABN1W6G6_9ACTN</name>
<accession>A0ABN1W6G6</accession>
<organism evidence="1 2">
    <name type="scientific">Kitasatospora nipponensis</name>
    <dbReference type="NCBI Taxonomy" id="258049"/>
    <lineage>
        <taxon>Bacteria</taxon>
        <taxon>Bacillati</taxon>
        <taxon>Actinomycetota</taxon>
        <taxon>Actinomycetes</taxon>
        <taxon>Kitasatosporales</taxon>
        <taxon>Streptomycetaceae</taxon>
        <taxon>Kitasatospora</taxon>
    </lineage>
</organism>
<reference evidence="1 2" key="1">
    <citation type="journal article" date="2019" name="Int. J. Syst. Evol. Microbiol.">
        <title>The Global Catalogue of Microorganisms (GCM) 10K type strain sequencing project: providing services to taxonomists for standard genome sequencing and annotation.</title>
        <authorList>
            <consortium name="The Broad Institute Genomics Platform"/>
            <consortium name="The Broad Institute Genome Sequencing Center for Infectious Disease"/>
            <person name="Wu L."/>
            <person name="Ma J."/>
        </authorList>
    </citation>
    <scope>NUCLEOTIDE SEQUENCE [LARGE SCALE GENOMIC DNA]</scope>
    <source>
        <strain evidence="1 2">JCM 13004</strain>
    </source>
</reference>
<comment type="caution">
    <text evidence="1">The sequence shown here is derived from an EMBL/GenBank/DDBJ whole genome shotgun (WGS) entry which is preliminary data.</text>
</comment>
<evidence type="ECO:0000313" key="2">
    <source>
        <dbReference type="Proteomes" id="UP001500037"/>
    </source>
</evidence>
<dbReference type="Pfam" id="PF14025">
    <property type="entry name" value="DUF4241"/>
    <property type="match status" value="1"/>
</dbReference>
<dbReference type="Proteomes" id="UP001500037">
    <property type="component" value="Unassembled WGS sequence"/>
</dbReference>
<gene>
    <name evidence="1" type="ORF">GCM10009665_24770</name>
</gene>
<sequence length="219" mass="22949">MVRLFTAGSSYDCGRGVTATVTALPEAALSLPSGQVAACDPFIGLGDDVDPFTAEVDPGTYLIVLSVVELTRTELPEFTDERVAAAWLQISDKPTREWTLALSDGQSLAELGDTEFFGYGVDAGTGCFVDAAVTVPLGDLLGEDCGPLVTALFDAENSMVRTPAVLADPESGHCFVAFSSGWGDGHYPTWVGRSVDGAVTGFVTEFFVVPQPGRGPVCE</sequence>
<evidence type="ECO:0008006" key="3">
    <source>
        <dbReference type="Google" id="ProtNLM"/>
    </source>
</evidence>
<keyword evidence="2" id="KW-1185">Reference proteome</keyword>
<proteinExistence type="predicted"/>
<dbReference type="EMBL" id="BAAALF010000033">
    <property type="protein sequence ID" value="GAA1233525.1"/>
    <property type="molecule type" value="Genomic_DNA"/>
</dbReference>
<protein>
    <recommendedName>
        <fullName evidence="3">DUF4241 domain-containing protein</fullName>
    </recommendedName>
</protein>
<dbReference type="InterPro" id="IPR025335">
    <property type="entry name" value="DUF4241"/>
</dbReference>